<evidence type="ECO:0000313" key="14">
    <source>
        <dbReference type="Proteomes" id="UP000199116"/>
    </source>
</evidence>
<dbReference type="InterPro" id="IPR039426">
    <property type="entry name" value="TonB-dep_rcpt-like"/>
</dbReference>
<dbReference type="InterPro" id="IPR037066">
    <property type="entry name" value="Plug_dom_sf"/>
</dbReference>
<evidence type="ECO:0000259" key="11">
    <source>
        <dbReference type="Pfam" id="PF00593"/>
    </source>
</evidence>
<keyword evidence="3 8" id="KW-1134">Transmembrane beta strand</keyword>
<name>A0A1I2KS28_9FLAO</name>
<dbReference type="Pfam" id="PF13715">
    <property type="entry name" value="CarbopepD_reg_2"/>
    <property type="match status" value="1"/>
</dbReference>
<dbReference type="PROSITE" id="PS52016">
    <property type="entry name" value="TONB_DEPENDENT_REC_3"/>
    <property type="match status" value="1"/>
</dbReference>
<sequence>MELIRSNKLQVLFVIFLLFSGAISQAQSTTITGTVIGDGYPLPGVSVVIKGTNNGVVTDFDGNFSIDGESSVTLVFSYVGFITKEILVEGKTNLEVTLEPDLAKLDEVVIVGYGTQKKSDVTGAVSSISSEDIQKTANVSINQAIQGRAAGVTVSKTSGSPGASPTVRIRGTGTVNNADPLYVVDGIPVNDIRNINMADAESIEVLKDASATAIYGSRGANGVVLIQTKTGKSEKPVLSYNMYTGFQSRVDNIDILSGPQWGMLSNEANRNDGNEINPDFANPESLPTYAWEDAAYRDGLVQNHQLSFSGRSDKTTYYVSYGYISQEGVIKGSSYKRQNLRVNNTYQLTEDIKFGHNLQYANSSRISSPESGQDPWRRAAFVGYIAEPITPLFQEDGSYGVTQYSSAVNPLGLVEFGSMPEKRENFLGNFFLEANLAEGLLFRSNFGVDINKIEVDNYIPDYNVAPTYNSPESTYILNRAEQKSLVWSNTLNYNKVFNKKHDFTALLGHEIQEISYNNVNAQRSEIPGSVSNPTLGSGNVATASNNGGRSESKLLSFFGRLNYNFDERYLVTATYRVDGSSRFGSNNRWGKFPSMALGWNIHNEDFFQTDFINQLKFRAGWGETGNQNLPNASTFNTLDLNTNYPFGINEITNVGAAPLRPGNQDLKWETTVTQNVGIDMAFWKNQLSFTADYFIKNTTDLLLAVPILATSGYQQSPFGNAGDIENKGLELSTTYRKNINDFNFKIGGNVSFIRNKVTELATDGSLILSAPAQGFGSVGRTEVGHSLASFHGYEMIGIFQTQEEVENNAAFPNTQPGDVRYRDINEDGIINDDDKTYIGSPFPDFTYGLNFEVNYKQWDLSLFFQGTQGNDIFNASAYYLEADLGTNLSTKMLDRWTGEGTSNAVPRVTYLNNGVNTQQSSRFVRDGSYGRLKNAQLGYAFSESLLESLSISKLRIYVSGQNLLTFTNYDGLDPEIGVDQTFNNPLDIGVDRGRYPSTRTVTLGLDVTF</sequence>
<dbReference type="FunFam" id="2.170.130.10:FF:000008">
    <property type="entry name" value="SusC/RagA family TonB-linked outer membrane protein"/>
    <property type="match status" value="1"/>
</dbReference>
<reference evidence="14" key="1">
    <citation type="submission" date="2016-10" db="EMBL/GenBank/DDBJ databases">
        <authorList>
            <person name="Varghese N."/>
            <person name="Submissions S."/>
        </authorList>
    </citation>
    <scope>NUCLEOTIDE SEQUENCE [LARGE SCALE GENOMIC DNA]</scope>
    <source>
        <strain evidence="14">DSM 23515</strain>
    </source>
</reference>
<dbReference type="Pfam" id="PF07715">
    <property type="entry name" value="Plug"/>
    <property type="match status" value="1"/>
</dbReference>
<dbReference type="InterPro" id="IPR023997">
    <property type="entry name" value="TonB-dep_OMP_SusC/RagA_CS"/>
</dbReference>
<dbReference type="RefSeq" id="WP_245764329.1">
    <property type="nucleotide sequence ID" value="NZ_FOOH01000004.1"/>
</dbReference>
<feature type="chain" id="PRO_5011504175" evidence="10">
    <location>
        <begin position="27"/>
        <end position="1009"/>
    </location>
</feature>
<evidence type="ECO:0000256" key="2">
    <source>
        <dbReference type="ARBA" id="ARBA00022448"/>
    </source>
</evidence>
<feature type="domain" description="TonB-dependent receptor-like beta-barrel" evidence="11">
    <location>
        <begin position="461"/>
        <end position="963"/>
    </location>
</feature>
<comment type="subcellular location">
    <subcellularLocation>
        <location evidence="1 8">Cell outer membrane</location>
        <topology evidence="1 8">Multi-pass membrane protein</topology>
    </subcellularLocation>
</comment>
<keyword evidence="10" id="KW-0732">Signal</keyword>
<evidence type="ECO:0000256" key="9">
    <source>
        <dbReference type="RuleBase" id="RU003357"/>
    </source>
</evidence>
<dbReference type="Proteomes" id="UP000199116">
    <property type="component" value="Unassembled WGS sequence"/>
</dbReference>
<keyword evidence="2 8" id="KW-0813">Transport</keyword>
<organism evidence="13 14">
    <name type="scientific">Salegentibacter agarivorans</name>
    <dbReference type="NCBI Taxonomy" id="345907"/>
    <lineage>
        <taxon>Bacteria</taxon>
        <taxon>Pseudomonadati</taxon>
        <taxon>Bacteroidota</taxon>
        <taxon>Flavobacteriia</taxon>
        <taxon>Flavobacteriales</taxon>
        <taxon>Flavobacteriaceae</taxon>
        <taxon>Salegentibacter</taxon>
    </lineage>
</organism>
<dbReference type="EMBL" id="FOOH01000004">
    <property type="protein sequence ID" value="SFF67921.1"/>
    <property type="molecule type" value="Genomic_DNA"/>
</dbReference>
<keyword evidence="4 8" id="KW-0812">Transmembrane</keyword>
<dbReference type="AlphaFoldDB" id="A0A1I2KS28"/>
<dbReference type="Gene3D" id="2.170.130.10">
    <property type="entry name" value="TonB-dependent receptor, plug domain"/>
    <property type="match status" value="1"/>
</dbReference>
<protein>
    <submittedName>
        <fullName evidence="13">TonB-linked outer membrane protein, SusC/RagA family</fullName>
    </submittedName>
</protein>
<dbReference type="SUPFAM" id="SSF56935">
    <property type="entry name" value="Porins"/>
    <property type="match status" value="1"/>
</dbReference>
<feature type="domain" description="TonB-dependent receptor plug" evidence="12">
    <location>
        <begin position="118"/>
        <end position="223"/>
    </location>
</feature>
<accession>A0A1I2KS28</accession>
<evidence type="ECO:0000256" key="3">
    <source>
        <dbReference type="ARBA" id="ARBA00022452"/>
    </source>
</evidence>
<keyword evidence="6 8" id="KW-0472">Membrane</keyword>
<dbReference type="NCBIfam" id="TIGR04056">
    <property type="entry name" value="OMP_RagA_SusC"/>
    <property type="match status" value="1"/>
</dbReference>
<evidence type="ECO:0000256" key="8">
    <source>
        <dbReference type="PROSITE-ProRule" id="PRU01360"/>
    </source>
</evidence>
<keyword evidence="7 8" id="KW-0998">Cell outer membrane</keyword>
<comment type="similarity">
    <text evidence="8 9">Belongs to the TonB-dependent receptor family.</text>
</comment>
<evidence type="ECO:0000256" key="10">
    <source>
        <dbReference type="SAM" id="SignalP"/>
    </source>
</evidence>
<dbReference type="Gene3D" id="2.60.40.1120">
    <property type="entry name" value="Carboxypeptidase-like, regulatory domain"/>
    <property type="match status" value="1"/>
</dbReference>
<evidence type="ECO:0000256" key="7">
    <source>
        <dbReference type="ARBA" id="ARBA00023237"/>
    </source>
</evidence>
<dbReference type="InterPro" id="IPR023996">
    <property type="entry name" value="TonB-dep_OMP_SusC/RagA"/>
</dbReference>
<keyword evidence="14" id="KW-1185">Reference proteome</keyword>
<dbReference type="InterPro" id="IPR000531">
    <property type="entry name" value="Beta-barrel_TonB"/>
</dbReference>
<proteinExistence type="inferred from homology"/>
<evidence type="ECO:0000313" key="13">
    <source>
        <dbReference type="EMBL" id="SFF67921.1"/>
    </source>
</evidence>
<dbReference type="InterPro" id="IPR008969">
    <property type="entry name" value="CarboxyPept-like_regulatory"/>
</dbReference>
<dbReference type="NCBIfam" id="TIGR04057">
    <property type="entry name" value="SusC_RagA_signa"/>
    <property type="match status" value="1"/>
</dbReference>
<dbReference type="Pfam" id="PF00593">
    <property type="entry name" value="TonB_dep_Rec_b-barrel"/>
    <property type="match status" value="1"/>
</dbReference>
<evidence type="ECO:0000259" key="12">
    <source>
        <dbReference type="Pfam" id="PF07715"/>
    </source>
</evidence>
<dbReference type="GO" id="GO:0009279">
    <property type="term" value="C:cell outer membrane"/>
    <property type="evidence" value="ECO:0007669"/>
    <property type="project" value="UniProtKB-SubCell"/>
</dbReference>
<dbReference type="InterPro" id="IPR036942">
    <property type="entry name" value="Beta-barrel_TonB_sf"/>
</dbReference>
<evidence type="ECO:0000256" key="1">
    <source>
        <dbReference type="ARBA" id="ARBA00004571"/>
    </source>
</evidence>
<feature type="signal peptide" evidence="10">
    <location>
        <begin position="1"/>
        <end position="26"/>
    </location>
</feature>
<dbReference type="SUPFAM" id="SSF49464">
    <property type="entry name" value="Carboxypeptidase regulatory domain-like"/>
    <property type="match status" value="1"/>
</dbReference>
<evidence type="ECO:0000256" key="4">
    <source>
        <dbReference type="ARBA" id="ARBA00022692"/>
    </source>
</evidence>
<keyword evidence="5 9" id="KW-0798">TonB box</keyword>
<gene>
    <name evidence="13" type="ORF">SAMN04488033_10437</name>
</gene>
<evidence type="ECO:0000256" key="5">
    <source>
        <dbReference type="ARBA" id="ARBA00023077"/>
    </source>
</evidence>
<evidence type="ECO:0000256" key="6">
    <source>
        <dbReference type="ARBA" id="ARBA00023136"/>
    </source>
</evidence>
<dbReference type="Gene3D" id="2.40.170.20">
    <property type="entry name" value="TonB-dependent receptor, beta-barrel domain"/>
    <property type="match status" value="1"/>
</dbReference>
<dbReference type="InterPro" id="IPR012910">
    <property type="entry name" value="Plug_dom"/>
</dbReference>